<keyword evidence="3" id="KW-1185">Reference proteome</keyword>
<keyword evidence="1" id="KW-0812">Transmembrane</keyword>
<evidence type="ECO:0000313" key="2">
    <source>
        <dbReference type="EMBL" id="MFL1732044.1"/>
    </source>
</evidence>
<feature type="transmembrane region" description="Helical" evidence="1">
    <location>
        <begin position="106"/>
        <end position="126"/>
    </location>
</feature>
<protein>
    <recommendedName>
        <fullName evidence="4">F0F1 ATP synthase subunit I</fullName>
    </recommendedName>
</protein>
<dbReference type="PROSITE" id="PS51257">
    <property type="entry name" value="PROKAR_LIPOPROTEIN"/>
    <property type="match status" value="1"/>
</dbReference>
<evidence type="ECO:0000313" key="3">
    <source>
        <dbReference type="Proteomes" id="UP001624684"/>
    </source>
</evidence>
<feature type="transmembrane region" description="Helical" evidence="1">
    <location>
        <begin position="80"/>
        <end position="100"/>
    </location>
</feature>
<dbReference type="RefSeq" id="WP_407068765.1">
    <property type="nucleotide sequence ID" value="NZ_JBJJXE010000003.1"/>
</dbReference>
<comment type="caution">
    <text evidence="2">The sequence shown here is derived from an EMBL/GenBank/DDBJ whole genome shotgun (WGS) entry which is preliminary data.</text>
</comment>
<organism evidence="2 3">
    <name type="scientific">Moraxella oculi</name>
    <dbReference type="NCBI Taxonomy" id="2940516"/>
    <lineage>
        <taxon>Bacteria</taxon>
        <taxon>Pseudomonadati</taxon>
        <taxon>Pseudomonadota</taxon>
        <taxon>Gammaproteobacteria</taxon>
        <taxon>Moraxellales</taxon>
        <taxon>Moraxellaceae</taxon>
        <taxon>Moraxella</taxon>
    </lineage>
</organism>
<evidence type="ECO:0008006" key="4">
    <source>
        <dbReference type="Google" id="ProtNLM"/>
    </source>
</evidence>
<evidence type="ECO:0000256" key="1">
    <source>
        <dbReference type="SAM" id="Phobius"/>
    </source>
</evidence>
<keyword evidence="1" id="KW-1133">Transmembrane helix</keyword>
<proteinExistence type="predicted"/>
<feature type="transmembrane region" description="Helical" evidence="1">
    <location>
        <begin position="20"/>
        <end position="38"/>
    </location>
</feature>
<gene>
    <name evidence="2" type="ORF">ACJHVH_03395</name>
</gene>
<name>A0ABW8U7K7_9GAMM</name>
<keyword evidence="1" id="KW-0472">Membrane</keyword>
<accession>A0ABW8U7K7</accession>
<dbReference type="EMBL" id="JBJJXE010000003">
    <property type="protein sequence ID" value="MFL1732044.1"/>
    <property type="molecule type" value="Genomic_DNA"/>
</dbReference>
<feature type="transmembrane region" description="Helical" evidence="1">
    <location>
        <begin position="50"/>
        <end position="68"/>
    </location>
</feature>
<sequence length="129" mass="14623">MTQPAGRNKKKQVCQVQKYCLWYLLAMVLLVACVEMIMNRDWFMTKSVAAGASLNFIAQSIFILAAYSNKKLRQGVLLNMYLGQMLKWLTTLVGFALIFIHAQPISAVGVVTAYFVMQLFCLVGLFKMR</sequence>
<reference evidence="2 3" key="1">
    <citation type="submission" date="2024-11" db="EMBL/GenBank/DDBJ databases">
        <title>First Report of Moraxella oculi in Brazil in an Infectious Bovine Keratoconjunctivitis Outbreak.</title>
        <authorList>
            <person name="Carvalho C.V."/>
            <person name="Domingues R."/>
            <person name="Coutinho C."/>
            <person name="Honorio N.T.B.S."/>
            <person name="Faza D.R.L.R."/>
            <person name="Carvalho W.A."/>
            <person name="Machado A.B.F."/>
            <person name="Martins M.F."/>
            <person name="Gaspar E.B."/>
        </authorList>
    </citation>
    <scope>NUCLEOTIDE SEQUENCE [LARGE SCALE GENOMIC DNA]</scope>
    <source>
        <strain evidence="2 3">2117LE</strain>
    </source>
</reference>
<dbReference type="Proteomes" id="UP001624684">
    <property type="component" value="Unassembled WGS sequence"/>
</dbReference>